<feature type="region of interest" description="Disordered" evidence="5">
    <location>
        <begin position="200"/>
        <end position="219"/>
    </location>
</feature>
<dbReference type="PRINTS" id="PR00455">
    <property type="entry name" value="HTHTETR"/>
</dbReference>
<dbReference type="EMBL" id="JBHSKJ010000001">
    <property type="protein sequence ID" value="MFC5143292.1"/>
    <property type="molecule type" value="Genomic_DNA"/>
</dbReference>
<reference evidence="8" key="1">
    <citation type="journal article" date="2019" name="Int. J. Syst. Evol. Microbiol.">
        <title>The Global Catalogue of Microorganisms (GCM) 10K type strain sequencing project: providing services to taxonomists for standard genome sequencing and annotation.</title>
        <authorList>
            <consortium name="The Broad Institute Genomics Platform"/>
            <consortium name="The Broad Institute Genome Sequencing Center for Infectious Disease"/>
            <person name="Wu L."/>
            <person name="Ma J."/>
        </authorList>
    </citation>
    <scope>NUCLEOTIDE SEQUENCE [LARGE SCALE GENOMIC DNA]</scope>
    <source>
        <strain evidence="8">CGMCC 4.1641</strain>
    </source>
</reference>
<dbReference type="InterPro" id="IPR047923">
    <property type="entry name" value="ArpA-like"/>
</dbReference>
<dbReference type="SUPFAM" id="SSF48498">
    <property type="entry name" value="Tetracyclin repressor-like, C-terminal domain"/>
    <property type="match status" value="1"/>
</dbReference>
<evidence type="ECO:0000256" key="2">
    <source>
        <dbReference type="ARBA" id="ARBA00023125"/>
    </source>
</evidence>
<feature type="compositionally biased region" description="Basic and acidic residues" evidence="5">
    <location>
        <begin position="200"/>
        <end position="210"/>
    </location>
</feature>
<sequence length="219" mass="23566">MSRPTQERAVRTRELILKAAAEEFDEKGYAGASITKIVDRAGVTAGALYFHFQSKQGLASAVMNAQSGAIEPLIGSEGLQRLVDITLVWARQLQVDPVLRAGVRLAVEQGSFGLQDASSYQGWRTIMGECLHEAARKGELRPEADPDRVAAFVVGACTGVQLYAQLLNGRKDLTERTVHMWELLLPGIAVPDVADRIELDGERGKRHDDGGVADGGTGG</sequence>
<dbReference type="InterPro" id="IPR023772">
    <property type="entry name" value="DNA-bd_HTH_TetR-type_CS"/>
</dbReference>
<dbReference type="Pfam" id="PF00440">
    <property type="entry name" value="TetR_N"/>
    <property type="match status" value="1"/>
</dbReference>
<protein>
    <submittedName>
        <fullName evidence="7">ScbR family autoregulator-binding transcription factor</fullName>
    </submittedName>
</protein>
<keyword evidence="3" id="KW-0804">Transcription</keyword>
<dbReference type="InterPro" id="IPR001647">
    <property type="entry name" value="HTH_TetR"/>
</dbReference>
<name>A0ABV9ZQ85_9ACTN</name>
<evidence type="ECO:0000259" key="6">
    <source>
        <dbReference type="PROSITE" id="PS50977"/>
    </source>
</evidence>
<accession>A0ABV9ZQ85</accession>
<dbReference type="PROSITE" id="PS50977">
    <property type="entry name" value="HTH_TETR_2"/>
    <property type="match status" value="1"/>
</dbReference>
<dbReference type="PROSITE" id="PS01081">
    <property type="entry name" value="HTH_TETR_1"/>
    <property type="match status" value="1"/>
</dbReference>
<evidence type="ECO:0000313" key="8">
    <source>
        <dbReference type="Proteomes" id="UP001596222"/>
    </source>
</evidence>
<evidence type="ECO:0000256" key="1">
    <source>
        <dbReference type="ARBA" id="ARBA00023015"/>
    </source>
</evidence>
<evidence type="ECO:0000256" key="3">
    <source>
        <dbReference type="ARBA" id="ARBA00023163"/>
    </source>
</evidence>
<dbReference type="Proteomes" id="UP001596222">
    <property type="component" value="Unassembled WGS sequence"/>
</dbReference>
<evidence type="ECO:0000256" key="4">
    <source>
        <dbReference type="PROSITE-ProRule" id="PRU00335"/>
    </source>
</evidence>
<keyword evidence="1" id="KW-0805">Transcription regulation</keyword>
<dbReference type="InterPro" id="IPR009057">
    <property type="entry name" value="Homeodomain-like_sf"/>
</dbReference>
<dbReference type="NCBIfam" id="NF041196">
    <property type="entry name" value="ScbR_bind_reg"/>
    <property type="match status" value="1"/>
</dbReference>
<evidence type="ECO:0000256" key="5">
    <source>
        <dbReference type="SAM" id="MobiDB-lite"/>
    </source>
</evidence>
<keyword evidence="8" id="KW-1185">Reference proteome</keyword>
<organism evidence="7 8">
    <name type="scientific">Streptomyces aureoversilis</name>
    <dbReference type="NCBI Taxonomy" id="67277"/>
    <lineage>
        <taxon>Bacteria</taxon>
        <taxon>Bacillati</taxon>
        <taxon>Actinomycetota</taxon>
        <taxon>Actinomycetes</taxon>
        <taxon>Kitasatosporales</taxon>
        <taxon>Streptomycetaceae</taxon>
        <taxon>Streptomyces</taxon>
    </lineage>
</organism>
<dbReference type="InterPro" id="IPR050109">
    <property type="entry name" value="HTH-type_TetR-like_transc_reg"/>
</dbReference>
<gene>
    <name evidence="7" type="ORF">ACFPP6_01050</name>
</gene>
<dbReference type="PANTHER" id="PTHR30055">
    <property type="entry name" value="HTH-TYPE TRANSCRIPTIONAL REGULATOR RUTR"/>
    <property type="match status" value="1"/>
</dbReference>
<feature type="DNA-binding region" description="H-T-H motif" evidence="4">
    <location>
        <begin position="33"/>
        <end position="52"/>
    </location>
</feature>
<dbReference type="Pfam" id="PF21935">
    <property type="entry name" value="TetR_C_45"/>
    <property type="match status" value="1"/>
</dbReference>
<dbReference type="RefSeq" id="WP_382035871.1">
    <property type="nucleotide sequence ID" value="NZ_JBHSKJ010000001.1"/>
</dbReference>
<dbReference type="Gene3D" id="1.10.357.10">
    <property type="entry name" value="Tetracycline Repressor, domain 2"/>
    <property type="match status" value="1"/>
</dbReference>
<dbReference type="SUPFAM" id="SSF46689">
    <property type="entry name" value="Homeodomain-like"/>
    <property type="match status" value="1"/>
</dbReference>
<feature type="domain" description="HTH tetR-type" evidence="6">
    <location>
        <begin position="10"/>
        <end position="70"/>
    </location>
</feature>
<comment type="caution">
    <text evidence="7">The sequence shown here is derived from an EMBL/GenBank/DDBJ whole genome shotgun (WGS) entry which is preliminary data.</text>
</comment>
<dbReference type="PANTHER" id="PTHR30055:SF234">
    <property type="entry name" value="HTH-TYPE TRANSCRIPTIONAL REGULATOR BETI"/>
    <property type="match status" value="1"/>
</dbReference>
<dbReference type="InterPro" id="IPR054126">
    <property type="entry name" value="CprB_TetR_C"/>
</dbReference>
<proteinExistence type="predicted"/>
<keyword evidence="2 4" id="KW-0238">DNA-binding</keyword>
<evidence type="ECO:0000313" key="7">
    <source>
        <dbReference type="EMBL" id="MFC5143292.1"/>
    </source>
</evidence>
<dbReference type="InterPro" id="IPR036271">
    <property type="entry name" value="Tet_transcr_reg_TetR-rel_C_sf"/>
</dbReference>